<dbReference type="SUPFAM" id="SSF48452">
    <property type="entry name" value="TPR-like"/>
    <property type="match status" value="3"/>
</dbReference>
<dbReference type="Gene3D" id="3.30.200.20">
    <property type="entry name" value="Phosphorylase Kinase, domain 1"/>
    <property type="match status" value="1"/>
</dbReference>
<dbReference type="Gene3D" id="1.10.510.10">
    <property type="entry name" value="Transferase(Phosphotransferase) domain 1"/>
    <property type="match status" value="1"/>
</dbReference>
<dbReference type="PROSITE" id="PS50011">
    <property type="entry name" value="PROTEIN_KINASE_DOM"/>
    <property type="match status" value="1"/>
</dbReference>
<evidence type="ECO:0000259" key="6">
    <source>
        <dbReference type="PROSITE" id="PS50011"/>
    </source>
</evidence>
<dbReference type="EMBL" id="JALNMH010000001">
    <property type="protein sequence ID" value="MCK7592162.1"/>
    <property type="molecule type" value="Genomic_DNA"/>
</dbReference>
<dbReference type="Pfam" id="PF00069">
    <property type="entry name" value="Pkinase"/>
    <property type="match status" value="1"/>
</dbReference>
<keyword evidence="3" id="KW-0802">TPR repeat</keyword>
<comment type="caution">
    <text evidence="7">The sequence shown here is derived from an EMBL/GenBank/DDBJ whole genome shotgun (WGS) entry which is preliminary data.</text>
</comment>
<dbReference type="SMART" id="SM00028">
    <property type="entry name" value="TPR"/>
    <property type="match status" value="4"/>
</dbReference>
<dbReference type="InterPro" id="IPR019734">
    <property type="entry name" value="TPR_rpt"/>
</dbReference>
<dbReference type="CDD" id="cd14014">
    <property type="entry name" value="STKc_PknB_like"/>
    <property type="match status" value="1"/>
</dbReference>
<dbReference type="PANTHER" id="PTHR24348">
    <property type="entry name" value="SERINE/THREONINE-PROTEIN KINASE UNC-51-RELATED"/>
    <property type="match status" value="1"/>
</dbReference>
<evidence type="ECO:0000313" key="8">
    <source>
        <dbReference type="Proteomes" id="UP001431449"/>
    </source>
</evidence>
<feature type="compositionally biased region" description="Polar residues" evidence="5">
    <location>
        <begin position="299"/>
        <end position="314"/>
    </location>
</feature>
<dbReference type="InterPro" id="IPR008271">
    <property type="entry name" value="Ser/Thr_kinase_AS"/>
</dbReference>
<evidence type="ECO:0000256" key="4">
    <source>
        <dbReference type="PROSITE-ProRule" id="PRU10141"/>
    </source>
</evidence>
<organism evidence="7 8">
    <name type="scientific">Pseudomarimonas salicorniae</name>
    <dbReference type="NCBI Taxonomy" id="2933270"/>
    <lineage>
        <taxon>Bacteria</taxon>
        <taxon>Pseudomonadati</taxon>
        <taxon>Pseudomonadota</taxon>
        <taxon>Gammaproteobacteria</taxon>
        <taxon>Lysobacterales</taxon>
        <taxon>Lysobacteraceae</taxon>
        <taxon>Pseudomarimonas</taxon>
    </lineage>
</organism>
<evidence type="ECO:0000256" key="2">
    <source>
        <dbReference type="ARBA" id="ARBA00022840"/>
    </source>
</evidence>
<sequence length="1013" mass="109758">MSSPAFEIPGYELVRELGAGGMATVFLAVQRSLERKVAIKIMRRGLTDENVEKRFLMEGRTMARLPHPNIVGVYDIVQNESINYIAMEFLEGGMLSDRMREGLTLAEAISVVVQIAGALQYAHDNNIVHRDLKPSNIMFRDAVTPVLTDFGIAKAQKSEGATRLTQTGMMIGTPTYMSPEQATGSELDGRSDQYALGVLFFEMLTGSAPFEGSTPIQVVLAHLNTPPPPLPPQFAFFQPLMDRMLAKDREQRYPDLKIFVTELKRLLTGSESLLQKLHIDPNQSASEQLRALGFSESQIHTGSGISPQPRSSGQHRAAPAPPKKRPTGSGPGVRLGDREEAGEGGRPPWLIPAAAAGALVLALGIGWALFGGGDDAGQQLDPAMEMIIRRDLDAVDKLIAEGKLISPLGDNAFERLQQINQVTARSVERYGPAEERLARIASLLREQAQTALQAGQFDEAERRVQESLAVLPENADSTALAERISQAKRSAELEAEVAQWIATAAEAQRAGRLYGEGKDTALAALRRALEIDPNSSPAKQAMQALVAQALRPAEQSLAAGKLDEAQATLTQAAPFIGGESAWLALNTQLEQAARAQQMKARIDSLLSLAKRQLAAGRIAEPAGDNTLETLQRIFEIDPRQADALALQAQAADSLVKSARSAEQAGDFSLALSRYDQALKADPKDSAAASARQALEQRVGERQAAISRSLAAARDAIAGRVYFPPSRNNAYDLLREVLQQDRDNRIASQLLGDLPKLSRESAQAMADEGKSAEALELLKQAQAIYKNDAQIALLASRISARRDAEKQAAKREELLADLRAEWSKRKLDPDSARAISFAIKELLALDPRDSEVLAFRDQFLRGVNLVIEAARSQRDIDALGPVITEVAGQFGEKSAEAELLRSALADRSKALVAAERERLAALSGTLILNATPWANVESVVEQGSGQAVDLGSDRATPLRLTVPEGTYRVTFRHPSESRPVVQVASVRAKQSQQVSAGFRNLSAEDYLKRVGYAN</sequence>
<dbReference type="PROSITE" id="PS00108">
    <property type="entry name" value="PROTEIN_KINASE_ST"/>
    <property type="match status" value="1"/>
</dbReference>
<dbReference type="SMART" id="SM00220">
    <property type="entry name" value="S_TKc"/>
    <property type="match status" value="1"/>
</dbReference>
<feature type="domain" description="Protein kinase" evidence="6">
    <location>
        <begin position="11"/>
        <end position="267"/>
    </location>
</feature>
<name>A0ABT0GC96_9GAMM</name>
<dbReference type="InterPro" id="IPR017441">
    <property type="entry name" value="Protein_kinase_ATP_BS"/>
</dbReference>
<keyword evidence="8" id="KW-1185">Reference proteome</keyword>
<keyword evidence="7" id="KW-0418">Kinase</keyword>
<dbReference type="GO" id="GO:0016301">
    <property type="term" value="F:kinase activity"/>
    <property type="evidence" value="ECO:0007669"/>
    <property type="project" value="UniProtKB-KW"/>
</dbReference>
<keyword evidence="7" id="KW-0808">Transferase</keyword>
<evidence type="ECO:0000256" key="1">
    <source>
        <dbReference type="ARBA" id="ARBA00022741"/>
    </source>
</evidence>
<dbReference type="RefSeq" id="WP_248204159.1">
    <property type="nucleotide sequence ID" value="NZ_JALNMH010000001.1"/>
</dbReference>
<evidence type="ECO:0000313" key="7">
    <source>
        <dbReference type="EMBL" id="MCK7592162.1"/>
    </source>
</evidence>
<accession>A0ABT0GC96</accession>
<proteinExistence type="predicted"/>
<evidence type="ECO:0000256" key="3">
    <source>
        <dbReference type="PROSITE-ProRule" id="PRU00339"/>
    </source>
</evidence>
<keyword evidence="1 4" id="KW-0547">Nucleotide-binding</keyword>
<keyword evidence="2 4" id="KW-0067">ATP-binding</keyword>
<gene>
    <name evidence="7" type="ORF">M0G41_00590</name>
</gene>
<dbReference type="InterPro" id="IPR011009">
    <property type="entry name" value="Kinase-like_dom_sf"/>
</dbReference>
<feature type="repeat" description="TPR" evidence="3">
    <location>
        <begin position="651"/>
        <end position="684"/>
    </location>
</feature>
<dbReference type="SUPFAM" id="SSF56112">
    <property type="entry name" value="Protein kinase-like (PK-like)"/>
    <property type="match status" value="1"/>
</dbReference>
<dbReference type="Gene3D" id="1.25.40.10">
    <property type="entry name" value="Tetratricopeptide repeat domain"/>
    <property type="match status" value="1"/>
</dbReference>
<dbReference type="PROSITE" id="PS00107">
    <property type="entry name" value="PROTEIN_KINASE_ATP"/>
    <property type="match status" value="1"/>
</dbReference>
<dbReference type="PROSITE" id="PS50005">
    <property type="entry name" value="TPR"/>
    <property type="match status" value="1"/>
</dbReference>
<feature type="binding site" evidence="4">
    <location>
        <position position="40"/>
    </location>
    <ligand>
        <name>ATP</name>
        <dbReference type="ChEBI" id="CHEBI:30616"/>
    </ligand>
</feature>
<protein>
    <submittedName>
        <fullName evidence="7">Protein kinase</fullName>
    </submittedName>
</protein>
<dbReference type="InterPro" id="IPR011990">
    <property type="entry name" value="TPR-like_helical_dom_sf"/>
</dbReference>
<dbReference type="InterPro" id="IPR000719">
    <property type="entry name" value="Prot_kinase_dom"/>
</dbReference>
<evidence type="ECO:0000256" key="5">
    <source>
        <dbReference type="SAM" id="MobiDB-lite"/>
    </source>
</evidence>
<feature type="region of interest" description="Disordered" evidence="5">
    <location>
        <begin position="299"/>
        <end position="347"/>
    </location>
</feature>
<dbReference type="InterPro" id="IPR045269">
    <property type="entry name" value="Atg1-like"/>
</dbReference>
<dbReference type="Proteomes" id="UP001431449">
    <property type="component" value="Unassembled WGS sequence"/>
</dbReference>
<reference evidence="7" key="1">
    <citation type="submission" date="2022-04" db="EMBL/GenBank/DDBJ databases">
        <title>Lysobacter sp. CAU 1642 isolated from sea sand.</title>
        <authorList>
            <person name="Kim W."/>
        </authorList>
    </citation>
    <scope>NUCLEOTIDE SEQUENCE</scope>
    <source>
        <strain evidence="7">CAU 1642</strain>
    </source>
</reference>